<accession>A0ABR2JXU3</accession>
<gene>
    <name evidence="2" type="ORF">M9Y10_042636</name>
</gene>
<dbReference type="EMBL" id="JAPFFF010000008">
    <property type="protein sequence ID" value="KAK8883542.1"/>
    <property type="molecule type" value="Genomic_DNA"/>
</dbReference>
<evidence type="ECO:0000313" key="2">
    <source>
        <dbReference type="EMBL" id="KAK8883542.1"/>
    </source>
</evidence>
<name>A0ABR2JXU3_9EUKA</name>
<comment type="caution">
    <text evidence="2">The sequence shown here is derived from an EMBL/GenBank/DDBJ whole genome shotgun (WGS) entry which is preliminary data.</text>
</comment>
<protein>
    <submittedName>
        <fullName evidence="2">Uncharacterized protein</fullName>
    </submittedName>
</protein>
<sequence length="640" mass="75509">MKIFFPLFFFISFCEKKREGKNPMLSKDNFLRNFIIFVNQFVRTHYLILAGLVILVIIILVIYTINFANNSKQDKTFIFIILPSSARQLNESSSQKNIKKYGNYYFSSYALLIKRLAISHLRINKQHICIFGRGKEENFNINSIISNNKIIVQLTLDEIYETESSQSELEIIPYKNVEDIIISMRSIIDTSKCKNPNIILFLYDQSEVKSFGKLKFLELYLKILNIPHSSLYIYNECCKSNSIIENYFAISEIISSFTPKITQDELFFLALVAKEMCPKGNFVQLDAMQSLDRKYFKYISKIKFDNTFSYLCLFAKNDIQQEQLYQKFPSFFSQYEIDNLAKFVQCYVMQYRIPDDYEIIHLIFERGIKVIQKALKRFNCSFEKFLNFLKNMKSNKQNFADKQYRMHPNHFIVTSSHENCRSPTYGTIRVNENTKIIPGSPVMASYIIEVLMNRSLSKKSINNIKKMVYGDYEGLTLEYAIQCLESKKKKWVCLHINYWESKSIFRKKILIDQDKNFMTKHSIEEVMNSVGFKLLSRCKIQFDGHNLCVTNKMQPLFKTNKKVKVIGIRLTDNYDLSEFEYIFDDNDKHEEDNKNNYFEGNKNNDFENNKNSIECNQNNGTISKFPLFFWPVSKFSIKKK</sequence>
<feature type="transmembrane region" description="Helical" evidence="1">
    <location>
        <begin position="46"/>
        <end position="65"/>
    </location>
</feature>
<evidence type="ECO:0000313" key="3">
    <source>
        <dbReference type="Proteomes" id="UP001470230"/>
    </source>
</evidence>
<keyword evidence="1" id="KW-0472">Membrane</keyword>
<evidence type="ECO:0000256" key="1">
    <source>
        <dbReference type="SAM" id="Phobius"/>
    </source>
</evidence>
<keyword evidence="1" id="KW-0812">Transmembrane</keyword>
<keyword evidence="3" id="KW-1185">Reference proteome</keyword>
<organism evidence="2 3">
    <name type="scientific">Tritrichomonas musculus</name>
    <dbReference type="NCBI Taxonomy" id="1915356"/>
    <lineage>
        <taxon>Eukaryota</taxon>
        <taxon>Metamonada</taxon>
        <taxon>Parabasalia</taxon>
        <taxon>Tritrichomonadida</taxon>
        <taxon>Tritrichomonadidae</taxon>
        <taxon>Tritrichomonas</taxon>
    </lineage>
</organism>
<proteinExistence type="predicted"/>
<keyword evidence="1" id="KW-1133">Transmembrane helix</keyword>
<reference evidence="2 3" key="1">
    <citation type="submission" date="2024-04" db="EMBL/GenBank/DDBJ databases">
        <title>Tritrichomonas musculus Genome.</title>
        <authorList>
            <person name="Alves-Ferreira E."/>
            <person name="Grigg M."/>
            <person name="Lorenzi H."/>
            <person name="Galac M."/>
        </authorList>
    </citation>
    <scope>NUCLEOTIDE SEQUENCE [LARGE SCALE GENOMIC DNA]</scope>
    <source>
        <strain evidence="2 3">EAF2021</strain>
    </source>
</reference>
<dbReference type="Proteomes" id="UP001470230">
    <property type="component" value="Unassembled WGS sequence"/>
</dbReference>